<feature type="domain" description="Transketolase N-terminal" evidence="1">
    <location>
        <begin position="11"/>
        <end position="261"/>
    </location>
</feature>
<dbReference type="AlphaFoldDB" id="A0A1G1ZRI9"/>
<sequence length="274" mass="30734">MRNSLEELKKHARNIRRSVIEISTPVKSSHTGGSFSAADLLAVLYFEILKIDPKKPQDPLRDIFVYSKGHSSSAFYSTLAERGFFNRKILEEYYRDGGRLPGHPVRNCAPGVEVSSGSLGHGLPMAVGMAVARKYDKSPSRVFAMLSDGECDEGSVWEAIMFSGFHKLDNLIAIVDYNKIQSLGSVKEVLNLEPLKAKWQAFNWAVKEVDGHNLAKIYHSLKKLPFQRGKPSVLIANTIKGKGVSFMENQLAWHYRSLDTPEEYKKAMKEIETS</sequence>
<dbReference type="SUPFAM" id="SSF52518">
    <property type="entry name" value="Thiamin diphosphate-binding fold (THDP-binding)"/>
    <property type="match status" value="1"/>
</dbReference>
<dbReference type="InterPro" id="IPR005474">
    <property type="entry name" value="Transketolase_N"/>
</dbReference>
<evidence type="ECO:0000313" key="3">
    <source>
        <dbReference type="Proteomes" id="UP000177690"/>
    </source>
</evidence>
<name>A0A1G1ZRI9_9BACT</name>
<evidence type="ECO:0000259" key="1">
    <source>
        <dbReference type="Pfam" id="PF00456"/>
    </source>
</evidence>
<proteinExistence type="predicted"/>
<dbReference type="Proteomes" id="UP000177690">
    <property type="component" value="Unassembled WGS sequence"/>
</dbReference>
<dbReference type="PANTHER" id="PTHR47514:SF2">
    <property type="entry name" value="TRANSKETOLASE"/>
    <property type="match status" value="1"/>
</dbReference>
<protein>
    <submittedName>
        <fullName evidence="2">Transketolase</fullName>
    </submittedName>
</protein>
<dbReference type="Gene3D" id="3.40.50.970">
    <property type="match status" value="1"/>
</dbReference>
<dbReference type="InterPro" id="IPR029061">
    <property type="entry name" value="THDP-binding"/>
</dbReference>
<dbReference type="EMBL" id="MHJL01000030">
    <property type="protein sequence ID" value="OGY67075.1"/>
    <property type="molecule type" value="Genomic_DNA"/>
</dbReference>
<gene>
    <name evidence="2" type="ORF">A3I24_02750</name>
</gene>
<dbReference type="STRING" id="1798409.A3I24_02750"/>
<dbReference type="PANTHER" id="PTHR47514">
    <property type="entry name" value="TRANSKETOLASE N-TERMINAL SECTION-RELATED"/>
    <property type="match status" value="1"/>
</dbReference>
<dbReference type="CDD" id="cd02012">
    <property type="entry name" value="TPP_TK"/>
    <property type="match status" value="1"/>
</dbReference>
<dbReference type="Pfam" id="PF00456">
    <property type="entry name" value="Transketolase_N"/>
    <property type="match status" value="1"/>
</dbReference>
<accession>A0A1G1ZRI9</accession>
<comment type="caution">
    <text evidence="2">The sequence shown here is derived from an EMBL/GenBank/DDBJ whole genome shotgun (WGS) entry which is preliminary data.</text>
</comment>
<evidence type="ECO:0000313" key="2">
    <source>
        <dbReference type="EMBL" id="OGY67075.1"/>
    </source>
</evidence>
<reference evidence="2 3" key="1">
    <citation type="journal article" date="2016" name="Nat. Commun.">
        <title>Thousands of microbial genomes shed light on interconnected biogeochemical processes in an aquifer system.</title>
        <authorList>
            <person name="Anantharaman K."/>
            <person name="Brown C.T."/>
            <person name="Hug L.A."/>
            <person name="Sharon I."/>
            <person name="Castelle C.J."/>
            <person name="Probst A.J."/>
            <person name="Thomas B.C."/>
            <person name="Singh A."/>
            <person name="Wilkins M.J."/>
            <person name="Karaoz U."/>
            <person name="Brodie E.L."/>
            <person name="Williams K.H."/>
            <person name="Hubbard S.S."/>
            <person name="Banfield J.F."/>
        </authorList>
    </citation>
    <scope>NUCLEOTIDE SEQUENCE [LARGE SCALE GENOMIC DNA]</scope>
</reference>
<organism evidence="2 3">
    <name type="scientific">Candidatus Harrisonbacteria bacterium RIFCSPLOWO2_02_FULL_41_13b</name>
    <dbReference type="NCBI Taxonomy" id="1798409"/>
    <lineage>
        <taxon>Bacteria</taxon>
        <taxon>Candidatus Harrisoniibacteriota</taxon>
    </lineage>
</organism>